<dbReference type="AlphaFoldDB" id="A0A8S3A363"/>
<organism evidence="2 3">
    <name type="scientific">Rotaria magnacalcarata</name>
    <dbReference type="NCBI Taxonomy" id="392030"/>
    <lineage>
        <taxon>Eukaryota</taxon>
        <taxon>Metazoa</taxon>
        <taxon>Spiralia</taxon>
        <taxon>Gnathifera</taxon>
        <taxon>Rotifera</taxon>
        <taxon>Eurotatoria</taxon>
        <taxon>Bdelloidea</taxon>
        <taxon>Philodinida</taxon>
        <taxon>Philodinidae</taxon>
        <taxon>Rotaria</taxon>
    </lineage>
</organism>
<gene>
    <name evidence="2" type="ORF">SMN809_LOCUS42455</name>
</gene>
<protein>
    <submittedName>
        <fullName evidence="2">Uncharacterized protein</fullName>
    </submittedName>
</protein>
<evidence type="ECO:0000256" key="1">
    <source>
        <dbReference type="SAM" id="MobiDB-lite"/>
    </source>
</evidence>
<feature type="non-terminal residue" evidence="2">
    <location>
        <position position="1"/>
    </location>
</feature>
<evidence type="ECO:0000313" key="2">
    <source>
        <dbReference type="EMBL" id="CAF4685560.1"/>
    </source>
</evidence>
<accession>A0A8S3A363</accession>
<proteinExistence type="predicted"/>
<comment type="caution">
    <text evidence="2">The sequence shown here is derived from an EMBL/GenBank/DDBJ whole genome shotgun (WGS) entry which is preliminary data.</text>
</comment>
<feature type="region of interest" description="Disordered" evidence="1">
    <location>
        <begin position="19"/>
        <end position="41"/>
    </location>
</feature>
<dbReference type="Proteomes" id="UP000676336">
    <property type="component" value="Unassembled WGS sequence"/>
</dbReference>
<name>A0A8S3A363_9BILA</name>
<evidence type="ECO:0000313" key="3">
    <source>
        <dbReference type="Proteomes" id="UP000676336"/>
    </source>
</evidence>
<reference evidence="2" key="1">
    <citation type="submission" date="2021-02" db="EMBL/GenBank/DDBJ databases">
        <authorList>
            <person name="Nowell W R."/>
        </authorList>
    </citation>
    <scope>NUCLEOTIDE SEQUENCE</scope>
</reference>
<sequence>SPVSSSGFSPLMVASFNENLDTQSTGFEADRKSYTSVRSKS</sequence>
<dbReference type="EMBL" id="CAJOBI010122628">
    <property type="protein sequence ID" value="CAF4685560.1"/>
    <property type="molecule type" value="Genomic_DNA"/>
</dbReference>